<feature type="compositionally biased region" description="Polar residues" evidence="1">
    <location>
        <begin position="269"/>
        <end position="287"/>
    </location>
</feature>
<accession>A0A9P6T406</accession>
<evidence type="ECO:0000256" key="1">
    <source>
        <dbReference type="SAM" id="MobiDB-lite"/>
    </source>
</evidence>
<feature type="region of interest" description="Disordered" evidence="1">
    <location>
        <begin position="15"/>
        <end position="64"/>
    </location>
</feature>
<feature type="region of interest" description="Disordered" evidence="1">
    <location>
        <begin position="268"/>
        <end position="289"/>
    </location>
</feature>
<evidence type="ECO:0000313" key="2">
    <source>
        <dbReference type="EMBL" id="KAG0022080.1"/>
    </source>
</evidence>
<evidence type="ECO:0000313" key="3">
    <source>
        <dbReference type="Proteomes" id="UP000703661"/>
    </source>
</evidence>
<organism evidence="2 3">
    <name type="scientific">Entomortierella chlamydospora</name>
    <dbReference type="NCBI Taxonomy" id="101097"/>
    <lineage>
        <taxon>Eukaryota</taxon>
        <taxon>Fungi</taxon>
        <taxon>Fungi incertae sedis</taxon>
        <taxon>Mucoromycota</taxon>
        <taxon>Mortierellomycotina</taxon>
        <taxon>Mortierellomycetes</taxon>
        <taxon>Mortierellales</taxon>
        <taxon>Mortierellaceae</taxon>
        <taxon>Entomortierella</taxon>
    </lineage>
</organism>
<dbReference type="AlphaFoldDB" id="A0A9P6T406"/>
<feature type="compositionally biased region" description="Polar residues" evidence="1">
    <location>
        <begin position="44"/>
        <end position="63"/>
    </location>
</feature>
<comment type="caution">
    <text evidence="2">The sequence shown here is derived from an EMBL/GenBank/DDBJ whole genome shotgun (WGS) entry which is preliminary data.</text>
</comment>
<dbReference type="EMBL" id="JAAAID010000125">
    <property type="protein sequence ID" value="KAG0022080.1"/>
    <property type="molecule type" value="Genomic_DNA"/>
</dbReference>
<protein>
    <submittedName>
        <fullName evidence="2">Uncharacterized protein</fullName>
    </submittedName>
</protein>
<feature type="region of interest" description="Disordered" evidence="1">
    <location>
        <begin position="422"/>
        <end position="452"/>
    </location>
</feature>
<gene>
    <name evidence="2" type="ORF">BGZ80_001120</name>
</gene>
<feature type="region of interest" description="Disordered" evidence="1">
    <location>
        <begin position="206"/>
        <end position="233"/>
    </location>
</feature>
<dbReference type="Proteomes" id="UP000703661">
    <property type="component" value="Unassembled WGS sequence"/>
</dbReference>
<name>A0A9P6T406_9FUNG</name>
<dbReference type="OrthoDB" id="2436652at2759"/>
<feature type="compositionally biased region" description="Basic and acidic residues" evidence="1">
    <location>
        <begin position="19"/>
        <end position="28"/>
    </location>
</feature>
<feature type="compositionally biased region" description="Acidic residues" evidence="1">
    <location>
        <begin position="218"/>
        <end position="230"/>
    </location>
</feature>
<reference evidence="2" key="1">
    <citation type="journal article" date="2020" name="Fungal Divers.">
        <title>Resolving the Mortierellaceae phylogeny through synthesis of multi-gene phylogenetics and phylogenomics.</title>
        <authorList>
            <person name="Vandepol N."/>
            <person name="Liber J."/>
            <person name="Desiro A."/>
            <person name="Na H."/>
            <person name="Kennedy M."/>
            <person name="Barry K."/>
            <person name="Grigoriev I.V."/>
            <person name="Miller A.N."/>
            <person name="O'Donnell K."/>
            <person name="Stajich J.E."/>
            <person name="Bonito G."/>
        </authorList>
    </citation>
    <scope>NUCLEOTIDE SEQUENCE</scope>
    <source>
        <strain evidence="2">NRRL 2769</strain>
    </source>
</reference>
<sequence length="465" mass="50493">MATNARCPSRCVDPTVLKSKTEKTDTSDMTKMTKLTSPDFAWTENPSMSEPLTAAPTSSSKAGSNIEEAISTAMSTIQDSGHHAEIPVDDTVQETSEEIREAVESALALVAKTKVNTVESVKKSAKSISMGTKLEACTTGSSASVRANEYYESSPFRGSSSSSLISSSTTLITRSMTPTKNAGKSNLIPCRRGSLDHGEYFFRNSSGRPVSADKLSEDSDSSDDDYEVSDQESKGRGIFSVVHRILYTTSAIVSNTVRTLTRRGRVKYENNNGGCQDDAMSSSTSTSGDEEVNLMPVYATLISSKPNLTNISAFKPNRKRYHIDKDGFTVVEDPHLRGDRRTYTSITAAPQVSPSAETLHRTRYGGSQTHTAGLFPSNQTTTKKDRPVTVSHLVTSDLSYSRAITMNLAESDHGVRVGMTKSYENDSTSSEDSSLDDQGPALNDNVPARSTINVNKRYHRQSVNY</sequence>
<proteinExistence type="predicted"/>
<keyword evidence="3" id="KW-1185">Reference proteome</keyword>